<evidence type="ECO:0000313" key="2">
    <source>
        <dbReference type="Proteomes" id="UP000215002"/>
    </source>
</evidence>
<dbReference type="RefSeq" id="WP_094572432.1">
    <property type="nucleotide sequence ID" value="NZ_CP022743.1"/>
</dbReference>
<organism evidence="1 2">
    <name type="scientific">Mucilaginibacter xinganensis</name>
    <dbReference type="NCBI Taxonomy" id="1234841"/>
    <lineage>
        <taxon>Bacteria</taxon>
        <taxon>Pseudomonadati</taxon>
        <taxon>Bacteroidota</taxon>
        <taxon>Sphingobacteriia</taxon>
        <taxon>Sphingobacteriales</taxon>
        <taxon>Sphingobacteriaceae</taxon>
        <taxon>Mucilaginibacter</taxon>
    </lineage>
</organism>
<sequence length="138" mass="15895">MNKVKENELKMWPSIVHARCPRCRVGKIYENPMYSLTGQKMLKKCPHCGMIYEREPGYFYAAMYVSYAFIVAELVSLSVGTSVLTGSTNPWLYTAVLLSVVAVLSPFNLRYSRVLLLHWFTPGLHYRPELSKHLPHQQ</sequence>
<protein>
    <recommendedName>
        <fullName evidence="3">DUF983 domain-containing protein</fullName>
    </recommendedName>
</protein>
<dbReference type="KEGG" id="muc:MuYL_4521"/>
<dbReference type="GO" id="GO:0030127">
    <property type="term" value="C:COPII vesicle coat"/>
    <property type="evidence" value="ECO:0007669"/>
    <property type="project" value="InterPro"/>
</dbReference>
<dbReference type="Pfam" id="PF06170">
    <property type="entry name" value="DUF983"/>
    <property type="match status" value="1"/>
</dbReference>
<dbReference type="SUPFAM" id="SSF82919">
    <property type="entry name" value="Zn-finger domain of Sec23/24"/>
    <property type="match status" value="1"/>
</dbReference>
<reference evidence="1 2" key="1">
    <citation type="submission" date="2017-08" db="EMBL/GenBank/DDBJ databases">
        <title>Complete genome sequence of Mucilaginibacter sp. strain BJC16-A31.</title>
        <authorList>
            <consortium name="Henan University of Science and Technology"/>
            <person name="You X."/>
        </authorList>
    </citation>
    <scope>NUCLEOTIDE SEQUENCE [LARGE SCALE GENOMIC DNA]</scope>
    <source>
        <strain evidence="1 2">BJC16-A31</strain>
    </source>
</reference>
<evidence type="ECO:0008006" key="3">
    <source>
        <dbReference type="Google" id="ProtNLM"/>
    </source>
</evidence>
<dbReference type="OrthoDB" id="9790326at2"/>
<dbReference type="GO" id="GO:0006886">
    <property type="term" value="P:intracellular protein transport"/>
    <property type="evidence" value="ECO:0007669"/>
    <property type="project" value="InterPro"/>
</dbReference>
<dbReference type="Proteomes" id="UP000215002">
    <property type="component" value="Chromosome"/>
</dbReference>
<gene>
    <name evidence="1" type="ORF">MuYL_4521</name>
</gene>
<keyword evidence="2" id="KW-1185">Reference proteome</keyword>
<proteinExistence type="predicted"/>
<dbReference type="AlphaFoldDB" id="A0A223P2W2"/>
<dbReference type="GO" id="GO:0008270">
    <property type="term" value="F:zinc ion binding"/>
    <property type="evidence" value="ECO:0007669"/>
    <property type="project" value="InterPro"/>
</dbReference>
<dbReference type="InterPro" id="IPR036174">
    <property type="entry name" value="Znf_Sec23_Sec24_sf"/>
</dbReference>
<name>A0A223P2W2_9SPHI</name>
<dbReference type="InterPro" id="IPR009325">
    <property type="entry name" value="DUF983"/>
</dbReference>
<dbReference type="GO" id="GO:0006888">
    <property type="term" value="P:endoplasmic reticulum to Golgi vesicle-mediated transport"/>
    <property type="evidence" value="ECO:0007669"/>
    <property type="project" value="InterPro"/>
</dbReference>
<evidence type="ECO:0000313" key="1">
    <source>
        <dbReference type="EMBL" id="ASU36406.1"/>
    </source>
</evidence>
<dbReference type="EMBL" id="CP022743">
    <property type="protein sequence ID" value="ASU36406.1"/>
    <property type="molecule type" value="Genomic_DNA"/>
</dbReference>
<accession>A0A223P2W2</accession>